<gene>
    <name evidence="1" type="ORF">AVDCRST_MAG26-3778</name>
</gene>
<reference evidence="1" key="1">
    <citation type="submission" date="2020-02" db="EMBL/GenBank/DDBJ databases">
        <authorList>
            <person name="Meier V. D."/>
        </authorList>
    </citation>
    <scope>NUCLEOTIDE SEQUENCE</scope>
    <source>
        <strain evidence="1">AVDCRST_MAG26</strain>
    </source>
</reference>
<dbReference type="EMBL" id="CADCTK010000875">
    <property type="protein sequence ID" value="CAA9286500.1"/>
    <property type="molecule type" value="Genomic_DNA"/>
</dbReference>
<name>A0A6J4JSM0_9CHLR</name>
<protein>
    <submittedName>
        <fullName evidence="1">Uncharacterized protein</fullName>
    </submittedName>
</protein>
<sequence>MGKVAFSDVNYPRGVTGTVAGCSSATGDVNSGPSCAHVPRQRRRVVTFQP</sequence>
<accession>A0A6J4JSM0</accession>
<evidence type="ECO:0000313" key="1">
    <source>
        <dbReference type="EMBL" id="CAA9286500.1"/>
    </source>
</evidence>
<dbReference type="AlphaFoldDB" id="A0A6J4JSM0"/>
<proteinExistence type="predicted"/>
<organism evidence="1">
    <name type="scientific">uncultured Chloroflexia bacterium</name>
    <dbReference type="NCBI Taxonomy" id="1672391"/>
    <lineage>
        <taxon>Bacteria</taxon>
        <taxon>Bacillati</taxon>
        <taxon>Chloroflexota</taxon>
        <taxon>Chloroflexia</taxon>
        <taxon>environmental samples</taxon>
    </lineage>
</organism>